<evidence type="ECO:0000313" key="3">
    <source>
        <dbReference type="Proteomes" id="UP000268321"/>
    </source>
</evidence>
<protein>
    <recommendedName>
        <fullName evidence="1">Zinc finger CHCC-type domain-containing protein</fullName>
    </recommendedName>
</protein>
<feature type="domain" description="Zinc finger CHCC-type" evidence="1">
    <location>
        <begin position="96"/>
        <end position="133"/>
    </location>
</feature>
<keyword evidence="3" id="KW-1185">Reference proteome</keyword>
<dbReference type="Proteomes" id="UP000268321">
    <property type="component" value="Unassembled WGS sequence"/>
</dbReference>
<reference evidence="3" key="1">
    <citation type="journal article" date="2018" name="Nat. Microbiol.">
        <title>Leveraging single-cell genomics to expand the fungal tree of life.</title>
        <authorList>
            <person name="Ahrendt S.R."/>
            <person name="Quandt C.A."/>
            <person name="Ciobanu D."/>
            <person name="Clum A."/>
            <person name="Salamov A."/>
            <person name="Andreopoulos B."/>
            <person name="Cheng J.F."/>
            <person name="Woyke T."/>
            <person name="Pelin A."/>
            <person name="Henrissat B."/>
            <person name="Reynolds N.K."/>
            <person name="Benny G.L."/>
            <person name="Smith M.E."/>
            <person name="James T.Y."/>
            <person name="Grigoriev I.V."/>
        </authorList>
    </citation>
    <scope>NUCLEOTIDE SEQUENCE [LARGE SCALE GENOMIC DNA]</scope>
    <source>
        <strain evidence="3">Baker2002</strain>
    </source>
</reference>
<accession>A0A4P9ZIL6</accession>
<dbReference type="PANTHER" id="PTHR13156">
    <property type="entry name" value="NADH-UBIQUINONE OXIDOREDUCTASE 13 KD-A SUBUNIT"/>
    <property type="match status" value="1"/>
</dbReference>
<dbReference type="Pfam" id="PF10276">
    <property type="entry name" value="zf-CHCC"/>
    <property type="match status" value="1"/>
</dbReference>
<dbReference type="OrthoDB" id="307899at2759"/>
<dbReference type="EMBL" id="ML004428">
    <property type="protein sequence ID" value="RKP33027.1"/>
    <property type="molecule type" value="Genomic_DNA"/>
</dbReference>
<dbReference type="GO" id="GO:0006120">
    <property type="term" value="P:mitochondrial electron transport, NADH to ubiquinone"/>
    <property type="evidence" value="ECO:0007669"/>
    <property type="project" value="TreeGrafter"/>
</dbReference>
<organism evidence="2 3">
    <name type="scientific">Metschnikowia bicuspidata</name>
    <dbReference type="NCBI Taxonomy" id="27322"/>
    <lineage>
        <taxon>Eukaryota</taxon>
        <taxon>Fungi</taxon>
        <taxon>Dikarya</taxon>
        <taxon>Ascomycota</taxon>
        <taxon>Saccharomycotina</taxon>
        <taxon>Pichiomycetes</taxon>
        <taxon>Metschnikowiaceae</taxon>
        <taxon>Metschnikowia</taxon>
    </lineage>
</organism>
<dbReference type="InterPro" id="IPR019401">
    <property type="entry name" value="Znf_CHCC"/>
</dbReference>
<sequence>MLARCTLRLFARLQSIAVPGAKVSATGLTKEELANRTEVLQAPNRSQTWSPTQASRIDVISKHPVRFTQKDLSLQPQPYAAIELISKEPVRYIEGNVAVCDGNKGSTLQGHPRVFINLDQPRASTCGYCGLRYAKKEFEELIEGQQA</sequence>
<proteinExistence type="predicted"/>
<dbReference type="PANTHER" id="PTHR13156:SF0">
    <property type="entry name" value="NADH DEHYDROGENASE [UBIQUINONE] IRON-SULFUR PROTEIN 6, MITOCHONDRIAL"/>
    <property type="match status" value="1"/>
</dbReference>
<gene>
    <name evidence="2" type="ORF">METBISCDRAFT_20900</name>
</gene>
<dbReference type="FunFam" id="2.60.260.40:FF:000004">
    <property type="entry name" value="Lactobacillus shifted protein"/>
    <property type="match status" value="1"/>
</dbReference>
<evidence type="ECO:0000313" key="2">
    <source>
        <dbReference type="EMBL" id="RKP33027.1"/>
    </source>
</evidence>
<dbReference type="AlphaFoldDB" id="A0A4P9ZIL6"/>
<dbReference type="Gene3D" id="2.60.260.40">
    <property type="entry name" value="q5lls5 like domains"/>
    <property type="match status" value="1"/>
</dbReference>
<name>A0A4P9ZIL6_9ASCO</name>
<dbReference type="GO" id="GO:0005739">
    <property type="term" value="C:mitochondrion"/>
    <property type="evidence" value="ECO:0007669"/>
    <property type="project" value="GOC"/>
</dbReference>
<evidence type="ECO:0000259" key="1">
    <source>
        <dbReference type="Pfam" id="PF10276"/>
    </source>
</evidence>